<feature type="chain" id="PRO_5001655696" evidence="1">
    <location>
        <begin position="22"/>
        <end position="110"/>
    </location>
</feature>
<keyword evidence="1" id="KW-0732">Signal</keyword>
<sequence>MDGIWWHLFVLDLFALNPVDYLLDQRIHGSSGLCNAMMMAKPNAQFLQRYYATYSSFDSSQWNYRSVVLPAKLAPFQRRDYGPRLQSILVDIMGFSWIMHIIFGKDLRLF</sequence>
<proteinExistence type="predicted"/>
<dbReference type="EMBL" id="CBTN010000035">
    <property type="protein sequence ID" value="CDH56124.1"/>
    <property type="molecule type" value="Genomic_DNA"/>
</dbReference>
<keyword evidence="3" id="KW-1185">Reference proteome</keyword>
<gene>
    <name evidence="2" type="ORF">LCOR_07208.1</name>
</gene>
<dbReference type="PANTHER" id="PTHR46830:SF2">
    <property type="entry name" value="ALPHA-1,4-N-ACETYLGLUCOSAMINYLTRANSFERASE"/>
    <property type="match status" value="1"/>
</dbReference>
<dbReference type="AlphaFoldDB" id="A0A068S1J0"/>
<dbReference type="VEuPathDB" id="FungiDB:LCOR_07208.1"/>
<accession>A0A068S1J0</accession>
<dbReference type="OrthoDB" id="409543at2759"/>
<feature type="signal peptide" evidence="1">
    <location>
        <begin position="1"/>
        <end position="21"/>
    </location>
</feature>
<name>A0A068S1J0_9FUNG</name>
<organism evidence="2 3">
    <name type="scientific">Lichtheimia corymbifera JMRC:FSU:9682</name>
    <dbReference type="NCBI Taxonomy" id="1263082"/>
    <lineage>
        <taxon>Eukaryota</taxon>
        <taxon>Fungi</taxon>
        <taxon>Fungi incertae sedis</taxon>
        <taxon>Mucoromycota</taxon>
        <taxon>Mucoromycotina</taxon>
        <taxon>Mucoromycetes</taxon>
        <taxon>Mucorales</taxon>
        <taxon>Lichtheimiaceae</taxon>
        <taxon>Lichtheimia</taxon>
    </lineage>
</organism>
<dbReference type="PANTHER" id="PTHR46830">
    <property type="entry name" value="TRANSFERASE, PUTATIVE-RELATED"/>
    <property type="match status" value="1"/>
</dbReference>
<evidence type="ECO:0000256" key="1">
    <source>
        <dbReference type="SAM" id="SignalP"/>
    </source>
</evidence>
<reference evidence="2" key="1">
    <citation type="submission" date="2013-08" db="EMBL/GenBank/DDBJ databases">
        <title>Gene expansion shapes genome architecture in the human pathogen Lichtheimia corymbifera: an evolutionary genomics analysis in the ancient terrestrial Mucorales (Mucoromycotina).</title>
        <authorList>
            <person name="Schwartze V.U."/>
            <person name="Winter S."/>
            <person name="Shelest E."/>
            <person name="Marcet-Houben M."/>
            <person name="Horn F."/>
            <person name="Wehner S."/>
            <person name="Hoffmann K."/>
            <person name="Riege K."/>
            <person name="Sammeth M."/>
            <person name="Nowrousian M."/>
            <person name="Valiante V."/>
            <person name="Linde J."/>
            <person name="Jacobsen I.D."/>
            <person name="Marz M."/>
            <person name="Brakhage A.A."/>
            <person name="Gabaldon T."/>
            <person name="Bocker S."/>
            <person name="Voigt K."/>
        </authorList>
    </citation>
    <scope>NUCLEOTIDE SEQUENCE [LARGE SCALE GENOMIC DNA]</scope>
    <source>
        <strain evidence="2">FSU 9682</strain>
    </source>
</reference>
<evidence type="ECO:0000313" key="3">
    <source>
        <dbReference type="Proteomes" id="UP000027586"/>
    </source>
</evidence>
<evidence type="ECO:0000313" key="2">
    <source>
        <dbReference type="EMBL" id="CDH56124.1"/>
    </source>
</evidence>
<comment type="caution">
    <text evidence="2">The sequence shown here is derived from an EMBL/GenBank/DDBJ whole genome shotgun (WGS) entry which is preliminary data.</text>
</comment>
<protein>
    <submittedName>
        <fullName evidence="2">Uncharacterized protein</fullName>
    </submittedName>
</protein>
<dbReference type="Proteomes" id="UP000027586">
    <property type="component" value="Unassembled WGS sequence"/>
</dbReference>